<name>A0A9Q1CE35_HOLLE</name>
<organism evidence="1 2">
    <name type="scientific">Holothuria leucospilota</name>
    <name type="common">Black long sea cucumber</name>
    <name type="synonym">Mertensiothuria leucospilota</name>
    <dbReference type="NCBI Taxonomy" id="206669"/>
    <lineage>
        <taxon>Eukaryota</taxon>
        <taxon>Metazoa</taxon>
        <taxon>Echinodermata</taxon>
        <taxon>Eleutherozoa</taxon>
        <taxon>Echinozoa</taxon>
        <taxon>Holothuroidea</taxon>
        <taxon>Aspidochirotacea</taxon>
        <taxon>Aspidochirotida</taxon>
        <taxon>Holothuriidae</taxon>
        <taxon>Holothuria</taxon>
    </lineage>
</organism>
<dbReference type="EMBL" id="JAIZAY010000004">
    <property type="protein sequence ID" value="KAJ8043255.1"/>
    <property type="molecule type" value="Genomic_DNA"/>
</dbReference>
<reference evidence="1" key="1">
    <citation type="submission" date="2021-10" db="EMBL/GenBank/DDBJ databases">
        <title>Tropical sea cucumber genome reveals ecological adaptation and Cuvierian tubules defense mechanism.</title>
        <authorList>
            <person name="Chen T."/>
        </authorList>
    </citation>
    <scope>NUCLEOTIDE SEQUENCE</scope>
    <source>
        <strain evidence="1">Nanhai2018</strain>
        <tissue evidence="1">Muscle</tissue>
    </source>
</reference>
<proteinExistence type="predicted"/>
<dbReference type="AlphaFoldDB" id="A0A9Q1CE35"/>
<dbReference type="Proteomes" id="UP001152320">
    <property type="component" value="Chromosome 4"/>
</dbReference>
<evidence type="ECO:0000313" key="2">
    <source>
        <dbReference type="Proteomes" id="UP001152320"/>
    </source>
</evidence>
<evidence type="ECO:0000313" key="1">
    <source>
        <dbReference type="EMBL" id="KAJ8043255.1"/>
    </source>
</evidence>
<comment type="caution">
    <text evidence="1">The sequence shown here is derived from an EMBL/GenBank/DDBJ whole genome shotgun (WGS) entry which is preliminary data.</text>
</comment>
<sequence>MQQAILAVLYHSVKGQQDTERHRYCPDGTTESPSWCKFKREGSMDDKPHHLDPVFLNILRPHFERLSSPDLLERCLGGFTQNQNESFNALIWKRCPKHTYNGPHRVQTAMNLAVIQWNSGSETGRRLIFDKLGLSYGMYTREASLKKDNRRVLQSLHRETEQQKRKRVAIAQRNAQLETQKRQEEGKTYGRALFSGLTVDFDEWDSDDDMPLTALQAKNSSK</sequence>
<dbReference type="OrthoDB" id="10060618at2759"/>
<keyword evidence="2" id="KW-1185">Reference proteome</keyword>
<accession>A0A9Q1CE35</accession>
<protein>
    <submittedName>
        <fullName evidence="1">Uncharacterized protein</fullName>
    </submittedName>
</protein>
<gene>
    <name evidence="1" type="ORF">HOLleu_10266</name>
</gene>